<dbReference type="InterPro" id="IPR012340">
    <property type="entry name" value="NA-bd_OB-fold"/>
</dbReference>
<evidence type="ECO:0000256" key="6">
    <source>
        <dbReference type="ARBA" id="ARBA00023204"/>
    </source>
</evidence>
<keyword evidence="11" id="KW-1185">Reference proteome</keyword>
<keyword evidence="4 8" id="KW-0227">DNA damage</keyword>
<comment type="similarity">
    <text evidence="2 8">Belongs to the RecO family.</text>
</comment>
<keyword evidence="6 8" id="KW-0234">DNA repair</keyword>
<name>A0A2A5JT84_PSEO7</name>
<accession>A0A2A5JT84</accession>
<evidence type="ECO:0000256" key="1">
    <source>
        <dbReference type="ARBA" id="ARBA00003065"/>
    </source>
</evidence>
<comment type="function">
    <text evidence="1 8">Involved in DNA repair and RecF pathway recombination.</text>
</comment>
<dbReference type="InterPro" id="IPR022572">
    <property type="entry name" value="DNA_rep/recomb_RecO_N"/>
</dbReference>
<dbReference type="SUPFAM" id="SSF57863">
    <property type="entry name" value="ArfGap/RecO-like zinc finger"/>
    <property type="match status" value="1"/>
</dbReference>
<feature type="domain" description="DNA replication/recombination mediator RecO N-terminal" evidence="9">
    <location>
        <begin position="7"/>
        <end position="76"/>
    </location>
</feature>
<reference evidence="11" key="1">
    <citation type="journal article" date="2019" name="Genome Announc.">
        <title>Draft Genome Sequence of Pseudoalteromonas piscicida Strain 36Y ROTHPW, an Hypersaline Seawater Isolate from the South Coast of Sonora, Mexico.</title>
        <authorList>
            <person name="Sanchez-Diaz R."/>
            <person name="Molina-Garza Z.J."/>
            <person name="Cruz-Suarez L.E."/>
            <person name="Selvin J."/>
            <person name="Kiran G.S."/>
            <person name="Ibarra-Gamez J.C."/>
            <person name="Gomez-Gil B."/>
            <person name="Galaviz-Silva L."/>
        </authorList>
    </citation>
    <scope>NUCLEOTIDE SEQUENCE [LARGE SCALE GENOMIC DNA]</scope>
    <source>
        <strain evidence="11">36Y_RITHPW</strain>
    </source>
</reference>
<dbReference type="Proteomes" id="UP000228621">
    <property type="component" value="Unassembled WGS sequence"/>
</dbReference>
<evidence type="ECO:0000256" key="3">
    <source>
        <dbReference type="ARBA" id="ARBA00021310"/>
    </source>
</evidence>
<evidence type="ECO:0000256" key="7">
    <source>
        <dbReference type="ARBA" id="ARBA00033409"/>
    </source>
</evidence>
<keyword evidence="5 8" id="KW-0233">DNA recombination</keyword>
<evidence type="ECO:0000313" key="10">
    <source>
        <dbReference type="EMBL" id="PCK32596.1"/>
    </source>
</evidence>
<protein>
    <recommendedName>
        <fullName evidence="3 8">DNA repair protein RecO</fullName>
    </recommendedName>
    <alternativeName>
        <fullName evidence="7 8">Recombination protein O</fullName>
    </alternativeName>
</protein>
<dbReference type="Gene3D" id="1.20.1440.120">
    <property type="entry name" value="Recombination protein O, C-terminal domain"/>
    <property type="match status" value="1"/>
</dbReference>
<dbReference type="GO" id="GO:0006310">
    <property type="term" value="P:DNA recombination"/>
    <property type="evidence" value="ECO:0007669"/>
    <property type="project" value="UniProtKB-UniRule"/>
</dbReference>
<dbReference type="Gene3D" id="2.40.50.140">
    <property type="entry name" value="Nucleic acid-binding proteins"/>
    <property type="match status" value="1"/>
</dbReference>
<evidence type="ECO:0000256" key="2">
    <source>
        <dbReference type="ARBA" id="ARBA00007452"/>
    </source>
</evidence>
<evidence type="ECO:0000313" key="11">
    <source>
        <dbReference type="Proteomes" id="UP000228621"/>
    </source>
</evidence>
<dbReference type="PANTHER" id="PTHR33991">
    <property type="entry name" value="DNA REPAIR PROTEIN RECO"/>
    <property type="match status" value="1"/>
</dbReference>
<sequence>MDSDFRQAYLLHRRPYSDSQVLLDVLVEGVGQLKMLARVKGKQSLKHNAQLRPFSLLLLQYAGRYDFKYVNRFEPTDHQVHLLGRQLYCGLYLNELTQRVVPTNEPLEQIFALYQLHLTRLAEDDDVEPILRSFELQLLAELGFGVELEFDAEGNPVNPKKAYKYVAEYGFIAVGREPDTIPGSILLAMANQDYQDLAVRRAAKWLTRKLMAPLVGRQGLKSRELFITKK</sequence>
<evidence type="ECO:0000259" key="9">
    <source>
        <dbReference type="Pfam" id="PF11967"/>
    </source>
</evidence>
<dbReference type="EMBL" id="NKHF01000027">
    <property type="protein sequence ID" value="PCK32596.1"/>
    <property type="molecule type" value="Genomic_DNA"/>
</dbReference>
<dbReference type="HAMAP" id="MF_00201">
    <property type="entry name" value="RecO"/>
    <property type="match status" value="1"/>
</dbReference>
<dbReference type="PANTHER" id="PTHR33991:SF1">
    <property type="entry name" value="DNA REPAIR PROTEIN RECO"/>
    <property type="match status" value="1"/>
</dbReference>
<dbReference type="RefSeq" id="WP_099641235.1">
    <property type="nucleotide sequence ID" value="NZ_JAQPZX010000004.1"/>
</dbReference>
<dbReference type="GO" id="GO:0043590">
    <property type="term" value="C:bacterial nucleoid"/>
    <property type="evidence" value="ECO:0007669"/>
    <property type="project" value="TreeGrafter"/>
</dbReference>
<dbReference type="Pfam" id="PF11967">
    <property type="entry name" value="RecO_N"/>
    <property type="match status" value="1"/>
</dbReference>
<dbReference type="GO" id="GO:0006302">
    <property type="term" value="P:double-strand break repair"/>
    <property type="evidence" value="ECO:0007669"/>
    <property type="project" value="TreeGrafter"/>
</dbReference>
<dbReference type="Pfam" id="PF02565">
    <property type="entry name" value="RecO_C"/>
    <property type="match status" value="1"/>
</dbReference>
<dbReference type="InterPro" id="IPR003717">
    <property type="entry name" value="RecO"/>
</dbReference>
<proteinExistence type="inferred from homology"/>
<evidence type="ECO:0000256" key="4">
    <source>
        <dbReference type="ARBA" id="ARBA00022763"/>
    </source>
</evidence>
<gene>
    <name evidence="8 10" type="primary">recO</name>
    <name evidence="10" type="ORF">CEX98_06135</name>
</gene>
<evidence type="ECO:0000256" key="5">
    <source>
        <dbReference type="ARBA" id="ARBA00023172"/>
    </source>
</evidence>
<organism evidence="10 11">
    <name type="scientific">Pseudoalteromonas piscicida</name>
    <dbReference type="NCBI Taxonomy" id="43662"/>
    <lineage>
        <taxon>Bacteria</taxon>
        <taxon>Pseudomonadati</taxon>
        <taxon>Pseudomonadota</taxon>
        <taxon>Gammaproteobacteria</taxon>
        <taxon>Alteromonadales</taxon>
        <taxon>Pseudoalteromonadaceae</taxon>
        <taxon>Pseudoalteromonas</taxon>
    </lineage>
</organism>
<comment type="caution">
    <text evidence="10">The sequence shown here is derived from an EMBL/GenBank/DDBJ whole genome shotgun (WGS) entry which is preliminary data.</text>
</comment>
<dbReference type="AlphaFoldDB" id="A0A2A5JT84"/>
<dbReference type="OrthoDB" id="9804792at2"/>
<dbReference type="NCBIfam" id="TIGR00613">
    <property type="entry name" value="reco"/>
    <property type="match status" value="1"/>
</dbReference>
<dbReference type="InterPro" id="IPR037278">
    <property type="entry name" value="ARFGAP/RecO"/>
</dbReference>
<dbReference type="InterPro" id="IPR042242">
    <property type="entry name" value="RecO_C"/>
</dbReference>
<evidence type="ECO:0000256" key="8">
    <source>
        <dbReference type="HAMAP-Rule" id="MF_00201"/>
    </source>
</evidence>